<evidence type="ECO:0000313" key="2">
    <source>
        <dbReference type="Proteomes" id="UP001180825"/>
    </source>
</evidence>
<dbReference type="Gene3D" id="1.10.3230.30">
    <property type="entry name" value="Phage gp6-like head-tail connector protein"/>
    <property type="match status" value="1"/>
</dbReference>
<name>A0ABU2A3Z7_9BURK</name>
<keyword evidence="2" id="KW-1185">Reference proteome</keyword>
<sequence length="291" mass="29851">MAALFRPHRIAGAALYAPDYGEVGVTANSSQTMGAFVGAAAAAVVVAASSAVAMGAFVGASSASVGVAANSSVSMGEFTSLATATTDINANAAIAMGAFASSSQAEVTGTAIDPGEPVTVEEAKLAARFEGDELDAYIAGAISAARAQAEQITGRVYRRRVFRFEMSSWPASGQSFSVHAPDLCEITYWGANGWQQLSPSAFEFAGMGGGAEIAPALGAAWPELAPKALGARVRVDFTAGPTDRAEVDAAVKLYIKAQVAAWLNSPEAVADKDLQPSPLIARLLDAERLWC</sequence>
<protein>
    <submittedName>
        <fullName evidence="1">PhiE125 gp8 family phage protein</fullName>
    </submittedName>
</protein>
<dbReference type="CDD" id="cd08054">
    <property type="entry name" value="gp6"/>
    <property type="match status" value="1"/>
</dbReference>
<accession>A0ABU2A3Z7</accession>
<reference evidence="1 2" key="1">
    <citation type="submission" date="2023-07" db="EMBL/GenBank/DDBJ databases">
        <title>Sorghum-associated microbial communities from plants grown in Nebraska, USA.</title>
        <authorList>
            <person name="Schachtman D."/>
        </authorList>
    </citation>
    <scope>NUCLEOTIDE SEQUENCE [LARGE SCALE GENOMIC DNA]</scope>
    <source>
        <strain evidence="1 2">BE316</strain>
    </source>
</reference>
<dbReference type="EMBL" id="JAVDXV010000001">
    <property type="protein sequence ID" value="MDR7331760.1"/>
    <property type="molecule type" value="Genomic_DNA"/>
</dbReference>
<dbReference type="RefSeq" id="WP_310325311.1">
    <property type="nucleotide sequence ID" value="NZ_JAVDXV010000001.1"/>
</dbReference>
<comment type="caution">
    <text evidence="1">The sequence shown here is derived from an EMBL/GenBank/DDBJ whole genome shotgun (WGS) entry which is preliminary data.</text>
</comment>
<proteinExistence type="predicted"/>
<dbReference type="Proteomes" id="UP001180825">
    <property type="component" value="Unassembled WGS sequence"/>
</dbReference>
<gene>
    <name evidence="1" type="ORF">J2X21_000872</name>
</gene>
<evidence type="ECO:0000313" key="1">
    <source>
        <dbReference type="EMBL" id="MDR7331760.1"/>
    </source>
</evidence>
<organism evidence="1 2">
    <name type="scientific">Roseateles asaccharophilus</name>
    <dbReference type="NCBI Taxonomy" id="582607"/>
    <lineage>
        <taxon>Bacteria</taxon>
        <taxon>Pseudomonadati</taxon>
        <taxon>Pseudomonadota</taxon>
        <taxon>Betaproteobacteria</taxon>
        <taxon>Burkholderiales</taxon>
        <taxon>Sphaerotilaceae</taxon>
        <taxon>Roseateles</taxon>
    </lineage>
</organism>